<dbReference type="EMBL" id="NHMP01000010">
    <property type="protein sequence ID" value="OXE44512.1"/>
    <property type="molecule type" value="Genomic_DNA"/>
</dbReference>
<dbReference type="PANTHER" id="PTHR43808:SF31">
    <property type="entry name" value="N-ACETYL-L-CITRULLINE DEACETYLASE"/>
    <property type="match status" value="1"/>
</dbReference>
<dbReference type="InterPro" id="IPR050072">
    <property type="entry name" value="Peptidase_M20A"/>
</dbReference>
<dbReference type="Gene3D" id="3.40.630.10">
    <property type="entry name" value="Zn peptidases"/>
    <property type="match status" value="1"/>
</dbReference>
<sequence>MKGTLPQKRQEQLLETYKKAIQTRSYSNEEEKLAKFLQTVMLDLDFDEVHIDRVGNVVGRVGNGPVVIHFDSHMDTVAVSDAEEWTAPPFEAKEVDGMIYGRGSVDMKGGLTASIFAAANAKEQGWLEGKTVYVTGSVCEEYCDGVCLENFYADHKLVPDYCVICEPSDNVITLGHTGKVQARIKTFGISAHGSAPEKGVNAVYEMAEIIQRVENLNKTLQSTPGKGTIVLSQISSVAVSLNAVPDQCEIYLDRRLRLGETVDDVKKELDELVKGKNAKWKPGTLVMNSWTGEKLVYKPIHNPWKISMEDPLTTASIEAYEKTFGHEPKKFDFWDFGTNAVVPVSLGVKTIGFGPGEYKLAHMRDERCDPNQVVQACEFYTNLIKNLPEEKQK</sequence>
<proteinExistence type="predicted"/>
<dbReference type="GO" id="GO:0046872">
    <property type="term" value="F:metal ion binding"/>
    <property type="evidence" value="ECO:0007669"/>
    <property type="project" value="UniProtKB-KW"/>
</dbReference>
<dbReference type="SUPFAM" id="SSF55031">
    <property type="entry name" value="Bacterial exopeptidase dimerisation domain"/>
    <property type="match status" value="1"/>
</dbReference>
<dbReference type="GeneID" id="78361291"/>
<dbReference type="InterPro" id="IPR036264">
    <property type="entry name" value="Bact_exopeptidase_dim_dom"/>
</dbReference>
<evidence type="ECO:0000313" key="6">
    <source>
        <dbReference type="Proteomes" id="UP000214610"/>
    </source>
</evidence>
<dbReference type="InterPro" id="IPR011650">
    <property type="entry name" value="Peptidase_M20_dimer"/>
</dbReference>
<dbReference type="Gene3D" id="3.30.70.360">
    <property type="match status" value="1"/>
</dbReference>
<keyword evidence="2 5" id="KW-0378">Hydrolase</keyword>
<feature type="domain" description="Peptidase M20 dimerisation" evidence="4">
    <location>
        <begin position="175"/>
        <end position="280"/>
    </location>
</feature>
<gene>
    <name evidence="5" type="ORF">ADH67_11530</name>
</gene>
<dbReference type="InterPro" id="IPR002933">
    <property type="entry name" value="Peptidase_M20"/>
</dbReference>
<dbReference type="GO" id="GO:0006526">
    <property type="term" value="P:L-arginine biosynthetic process"/>
    <property type="evidence" value="ECO:0007669"/>
    <property type="project" value="TreeGrafter"/>
</dbReference>
<dbReference type="NCBIfam" id="NF009555">
    <property type="entry name" value="PRK13004.1"/>
    <property type="match status" value="1"/>
</dbReference>
<dbReference type="Pfam" id="PF01546">
    <property type="entry name" value="Peptidase_M20"/>
    <property type="match status" value="1"/>
</dbReference>
<dbReference type="GO" id="GO:0008777">
    <property type="term" value="F:acetylornithine deacetylase activity"/>
    <property type="evidence" value="ECO:0007669"/>
    <property type="project" value="TreeGrafter"/>
</dbReference>
<name>A0A227KAW7_9BURK</name>
<evidence type="ECO:0000256" key="2">
    <source>
        <dbReference type="ARBA" id="ARBA00022801"/>
    </source>
</evidence>
<protein>
    <submittedName>
        <fullName evidence="5">Selenium metabolism hydrolase</fullName>
    </submittedName>
</protein>
<evidence type="ECO:0000259" key="4">
    <source>
        <dbReference type="Pfam" id="PF07687"/>
    </source>
</evidence>
<dbReference type="Pfam" id="PF07687">
    <property type="entry name" value="M20_dimer"/>
    <property type="match status" value="1"/>
</dbReference>
<comment type="caution">
    <text evidence="5">The sequence shown here is derived from an EMBL/GenBank/DDBJ whole genome shotgun (WGS) entry which is preliminary data.</text>
</comment>
<evidence type="ECO:0000256" key="3">
    <source>
        <dbReference type="ARBA" id="ARBA00023285"/>
    </source>
</evidence>
<dbReference type="Proteomes" id="UP000214610">
    <property type="component" value="Unassembled WGS sequence"/>
</dbReference>
<evidence type="ECO:0000256" key="1">
    <source>
        <dbReference type="ARBA" id="ARBA00022723"/>
    </source>
</evidence>
<keyword evidence="1" id="KW-0479">Metal-binding</keyword>
<dbReference type="SUPFAM" id="SSF53187">
    <property type="entry name" value="Zn-dependent exopeptidases"/>
    <property type="match status" value="1"/>
</dbReference>
<dbReference type="AlphaFoldDB" id="A0A227KAW7"/>
<evidence type="ECO:0000313" key="5">
    <source>
        <dbReference type="EMBL" id="OXE44512.1"/>
    </source>
</evidence>
<keyword evidence="3" id="KW-0170">Cobalt</keyword>
<dbReference type="RefSeq" id="WP_066592449.1">
    <property type="nucleotide sequence ID" value="NZ_CAJTBZ010000047.1"/>
</dbReference>
<organism evidence="5 6">
    <name type="scientific">Turicimonas muris</name>
    <dbReference type="NCBI Taxonomy" id="1796652"/>
    <lineage>
        <taxon>Bacteria</taxon>
        <taxon>Pseudomonadati</taxon>
        <taxon>Pseudomonadota</taxon>
        <taxon>Betaproteobacteria</taxon>
        <taxon>Burkholderiales</taxon>
        <taxon>Sutterellaceae</taxon>
        <taxon>Turicimonas</taxon>
    </lineage>
</organism>
<keyword evidence="6" id="KW-1185">Reference proteome</keyword>
<dbReference type="PANTHER" id="PTHR43808">
    <property type="entry name" value="ACETYLORNITHINE DEACETYLASE"/>
    <property type="match status" value="1"/>
</dbReference>
<accession>A0A227KAW7</accession>
<reference evidence="6" key="1">
    <citation type="submission" date="2017-05" db="EMBL/GenBank/DDBJ databases">
        <title>Improved OligoMM genomes.</title>
        <authorList>
            <person name="Garzetti D."/>
        </authorList>
    </citation>
    <scope>NUCLEOTIDE SEQUENCE [LARGE SCALE GENOMIC DNA]</scope>
    <source>
        <strain evidence="6">YL45</strain>
    </source>
</reference>